<name>A0AAW5R9B9_ACIJU</name>
<dbReference type="InterPro" id="IPR052931">
    <property type="entry name" value="Prophage_regulatory_activator"/>
</dbReference>
<dbReference type="Gene3D" id="1.10.238.160">
    <property type="match status" value="1"/>
</dbReference>
<accession>A0AAW5R9B9</accession>
<dbReference type="AlphaFoldDB" id="A0AAW5R9B9"/>
<dbReference type="RefSeq" id="WP_262579027.1">
    <property type="nucleotide sequence ID" value="NZ_JAHPRE010000037.1"/>
</dbReference>
<evidence type="ECO:0000313" key="2">
    <source>
        <dbReference type="Proteomes" id="UP001208534"/>
    </source>
</evidence>
<dbReference type="Proteomes" id="UP001208534">
    <property type="component" value="Unassembled WGS sequence"/>
</dbReference>
<evidence type="ECO:0000313" key="1">
    <source>
        <dbReference type="EMBL" id="MCU4397292.1"/>
    </source>
</evidence>
<proteinExistence type="predicted"/>
<dbReference type="PANTHER" id="PTHR36154">
    <property type="entry name" value="DNA-BINDING TRANSCRIPTIONAL ACTIVATOR ALPA"/>
    <property type="match status" value="1"/>
</dbReference>
<dbReference type="EMBL" id="JAHPRE010000037">
    <property type="protein sequence ID" value="MCU4397292.1"/>
    <property type="molecule type" value="Genomic_DNA"/>
</dbReference>
<dbReference type="PANTHER" id="PTHR36154:SF1">
    <property type="entry name" value="DNA-BINDING TRANSCRIPTIONAL ACTIVATOR ALPA"/>
    <property type="match status" value="1"/>
</dbReference>
<dbReference type="Pfam" id="PF05930">
    <property type="entry name" value="Phage_AlpA"/>
    <property type="match status" value="1"/>
</dbReference>
<sequence>MSTIEYQYQVLNITAVIGITALSRSTIYALINPKSDYYDPSFPKPLHLTKNRIGWLSQEINDWLELKIAQRKE</sequence>
<reference evidence="1" key="1">
    <citation type="submission" date="2021-06" db="EMBL/GenBank/DDBJ databases">
        <title>Propagation of a rapidly emergent carbapenem-resistant Acinetobacter baumannii lineage by various extra-hospital transmission networks.</title>
        <authorList>
            <person name="Calix J."/>
        </authorList>
    </citation>
    <scope>NUCLEOTIDE SEQUENCE</scope>
    <source>
        <strain evidence="1">WU_MDCI_Aw63</strain>
    </source>
</reference>
<dbReference type="InterPro" id="IPR010260">
    <property type="entry name" value="AlpA"/>
</dbReference>
<comment type="caution">
    <text evidence="1">The sequence shown here is derived from an EMBL/GenBank/DDBJ whole genome shotgun (WGS) entry which is preliminary data.</text>
</comment>
<organism evidence="1 2">
    <name type="scientific">Acinetobacter junii</name>
    <dbReference type="NCBI Taxonomy" id="40215"/>
    <lineage>
        <taxon>Bacteria</taxon>
        <taxon>Pseudomonadati</taxon>
        <taxon>Pseudomonadota</taxon>
        <taxon>Gammaproteobacteria</taxon>
        <taxon>Moraxellales</taxon>
        <taxon>Moraxellaceae</taxon>
        <taxon>Acinetobacter</taxon>
    </lineage>
</organism>
<gene>
    <name evidence="1" type="ORF">KTH64_10080</name>
</gene>
<protein>
    <submittedName>
        <fullName evidence="1">AlpA family phage regulatory protein</fullName>
    </submittedName>
</protein>